<evidence type="ECO:0000313" key="2">
    <source>
        <dbReference type="Proteomes" id="UP001143910"/>
    </source>
</evidence>
<reference evidence="1" key="1">
    <citation type="submission" date="2022-08" db="EMBL/GenBank/DDBJ databases">
        <title>Genome Sequence of Lecanicillium fungicola.</title>
        <authorList>
            <person name="Buettner E."/>
        </authorList>
    </citation>
    <scope>NUCLEOTIDE SEQUENCE</scope>
    <source>
        <strain evidence="1">Babe33</strain>
    </source>
</reference>
<accession>A0ACC1MGB3</accession>
<dbReference type="Proteomes" id="UP001143910">
    <property type="component" value="Unassembled WGS sequence"/>
</dbReference>
<protein>
    <submittedName>
        <fullName evidence="1">Uncharacterized protein</fullName>
    </submittedName>
</protein>
<gene>
    <name evidence="1" type="ORF">NQ176_g10325</name>
</gene>
<evidence type="ECO:0000313" key="1">
    <source>
        <dbReference type="EMBL" id="KAJ2966057.1"/>
    </source>
</evidence>
<name>A0ACC1MGB3_9HYPO</name>
<keyword evidence="2" id="KW-1185">Reference proteome</keyword>
<organism evidence="1 2">
    <name type="scientific">Zarea fungicola</name>
    <dbReference type="NCBI Taxonomy" id="93591"/>
    <lineage>
        <taxon>Eukaryota</taxon>
        <taxon>Fungi</taxon>
        <taxon>Dikarya</taxon>
        <taxon>Ascomycota</taxon>
        <taxon>Pezizomycotina</taxon>
        <taxon>Sordariomycetes</taxon>
        <taxon>Hypocreomycetidae</taxon>
        <taxon>Hypocreales</taxon>
        <taxon>Cordycipitaceae</taxon>
        <taxon>Zarea</taxon>
    </lineage>
</organism>
<proteinExistence type="predicted"/>
<sequence length="376" mass="41022">MNSSVSLLYLCHLGLLALARAKSFEQKCLNFQPASAAVDDFHLTTLEYLAANTTANIPNNDPSCNIRQQKVAASLCRMAGHVKTSEASGIWLELWLPEQWTGWRLLSTGNGGVDGCIKFPDLAYGTAHGFATLGTNNGHDGASLQALLNNDDAAVDFSHRALHMGTVAGRLLVEAFYGSKPKYSYYIGCSLGGRMGIQAADMYPADYDGIVAGAPAIDFNLLQGQRAMFYNVTGAKGTANYIELETWQGLIHDEVLRQCDGLDGVVDGIIEMPSWCEFWPEALLCTDGSGHRAQSECLNAEQVEQLRRIYQDFRWPNGSVLFPRMNPGNEVTATEKLLAGKPFNYSVTGTCHDTALRQFSSATQSIQAASKHTQHR</sequence>
<comment type="caution">
    <text evidence="1">The sequence shown here is derived from an EMBL/GenBank/DDBJ whole genome shotgun (WGS) entry which is preliminary data.</text>
</comment>
<dbReference type="EMBL" id="JANJQO010002756">
    <property type="protein sequence ID" value="KAJ2966057.1"/>
    <property type="molecule type" value="Genomic_DNA"/>
</dbReference>